<keyword evidence="3" id="KW-1185">Reference proteome</keyword>
<dbReference type="AlphaFoldDB" id="A0A1H6D989"/>
<reference evidence="2 3" key="1">
    <citation type="submission" date="2016-10" db="EMBL/GenBank/DDBJ databases">
        <authorList>
            <person name="de Groot N.N."/>
        </authorList>
    </citation>
    <scope>NUCLEOTIDE SEQUENCE [LARGE SCALE GENOMIC DNA]</scope>
    <source>
        <strain evidence="2 3">CGMCC 4.2023</strain>
    </source>
</reference>
<protein>
    <submittedName>
        <fullName evidence="2">Nucleoside-diphosphate-sugar epimerase</fullName>
    </submittedName>
</protein>
<dbReference type="InterPro" id="IPR051783">
    <property type="entry name" value="NAD(P)-dependent_oxidoreduct"/>
</dbReference>
<dbReference type="Gene3D" id="3.40.50.720">
    <property type="entry name" value="NAD(P)-binding Rossmann-like Domain"/>
    <property type="match status" value="1"/>
</dbReference>
<dbReference type="InterPro" id="IPR001509">
    <property type="entry name" value="Epimerase_deHydtase"/>
</dbReference>
<evidence type="ECO:0000313" key="3">
    <source>
        <dbReference type="Proteomes" id="UP000236754"/>
    </source>
</evidence>
<dbReference type="GO" id="GO:0005737">
    <property type="term" value="C:cytoplasm"/>
    <property type="evidence" value="ECO:0007669"/>
    <property type="project" value="TreeGrafter"/>
</dbReference>
<dbReference type="OrthoDB" id="9787292at2"/>
<dbReference type="SUPFAM" id="SSF51735">
    <property type="entry name" value="NAD(P)-binding Rossmann-fold domains"/>
    <property type="match status" value="1"/>
</dbReference>
<dbReference type="InterPro" id="IPR036291">
    <property type="entry name" value="NAD(P)-bd_dom_sf"/>
</dbReference>
<name>A0A1H6D989_9ACTN</name>
<proteinExistence type="predicted"/>
<gene>
    <name evidence="2" type="ORF">SAMN05216223_11341</name>
</gene>
<dbReference type="Proteomes" id="UP000236754">
    <property type="component" value="Unassembled WGS sequence"/>
</dbReference>
<evidence type="ECO:0000313" key="2">
    <source>
        <dbReference type="EMBL" id="SEG81911.1"/>
    </source>
</evidence>
<feature type="domain" description="NAD-dependent epimerase/dehydratase" evidence="1">
    <location>
        <begin position="3"/>
        <end position="206"/>
    </location>
</feature>
<dbReference type="PANTHER" id="PTHR48079">
    <property type="entry name" value="PROTEIN YEEZ"/>
    <property type="match status" value="1"/>
</dbReference>
<organism evidence="2 3">
    <name type="scientific">Actinacidiphila yanglinensis</name>
    <dbReference type="NCBI Taxonomy" id="310779"/>
    <lineage>
        <taxon>Bacteria</taxon>
        <taxon>Bacillati</taxon>
        <taxon>Actinomycetota</taxon>
        <taxon>Actinomycetes</taxon>
        <taxon>Kitasatosporales</taxon>
        <taxon>Streptomycetaceae</taxon>
        <taxon>Actinacidiphila</taxon>
    </lineage>
</organism>
<evidence type="ECO:0000259" key="1">
    <source>
        <dbReference type="Pfam" id="PF01370"/>
    </source>
</evidence>
<dbReference type="PANTHER" id="PTHR48079:SF6">
    <property type="entry name" value="NAD(P)-BINDING DOMAIN-CONTAINING PROTEIN-RELATED"/>
    <property type="match status" value="1"/>
</dbReference>
<dbReference type="RefSeq" id="WP_103888554.1">
    <property type="nucleotide sequence ID" value="NZ_FNVU01000013.1"/>
</dbReference>
<dbReference type="GO" id="GO:0004029">
    <property type="term" value="F:aldehyde dehydrogenase (NAD+) activity"/>
    <property type="evidence" value="ECO:0007669"/>
    <property type="project" value="TreeGrafter"/>
</dbReference>
<dbReference type="EMBL" id="FNVU01000013">
    <property type="protein sequence ID" value="SEG81911.1"/>
    <property type="molecule type" value="Genomic_DNA"/>
</dbReference>
<accession>A0A1H6D989</accession>
<dbReference type="Pfam" id="PF01370">
    <property type="entry name" value="Epimerase"/>
    <property type="match status" value="1"/>
</dbReference>
<sequence>MRVFLTGGSGYLGTATIKALLRHGHDVTALARSEASAETLAGLGAAAVRGALADTEVLTDAAAAADGVLHLGSDPGPNTAEVDLAAALAMLAGLGGRGAYVHTGGVWVYGDTDGVVDEDAPQSPPPITAWRRSNEDRVLAATADGGRPVLVMPGVVHGRGQGLIETFYTAPGRANGAVPLIGDGDNHWALVHVDDIAELYALALNAEGGSVYAGVSDENPRQADIARAVSRAAGCEGSFERLTVEEAERRMGPIARAFALDQQLTGARARKDLGWSPRHLDALTDLAAIPGA</sequence>